<evidence type="ECO:0000313" key="6">
    <source>
        <dbReference type="Proteomes" id="UP000190423"/>
    </source>
</evidence>
<dbReference type="PANTHER" id="PTHR30483">
    <property type="entry name" value="LEUCINE-SPECIFIC-BINDING PROTEIN"/>
    <property type="match status" value="1"/>
</dbReference>
<evidence type="ECO:0000256" key="2">
    <source>
        <dbReference type="ARBA" id="ARBA00022729"/>
    </source>
</evidence>
<proteinExistence type="inferred from homology"/>
<dbReference type="InterPro" id="IPR028081">
    <property type="entry name" value="Leu-bd"/>
</dbReference>
<dbReference type="Proteomes" id="UP000190423">
    <property type="component" value="Unassembled WGS sequence"/>
</dbReference>
<dbReference type="AlphaFoldDB" id="A0A1T4JHC2"/>
<evidence type="ECO:0000256" key="3">
    <source>
        <dbReference type="SAM" id="SignalP"/>
    </source>
</evidence>
<reference evidence="5 6" key="1">
    <citation type="submission" date="2017-02" db="EMBL/GenBank/DDBJ databases">
        <authorList>
            <person name="Peterson S.W."/>
        </authorList>
    </citation>
    <scope>NUCLEOTIDE SEQUENCE [LARGE SCALE GENOMIC DNA]</scope>
    <source>
        <strain evidence="5 6">ATCC BAA-908</strain>
    </source>
</reference>
<evidence type="ECO:0000313" key="5">
    <source>
        <dbReference type="EMBL" id="SJZ29570.1"/>
    </source>
</evidence>
<dbReference type="OrthoDB" id="369860at2"/>
<comment type="similarity">
    <text evidence="1">Belongs to the leucine-binding protein family.</text>
</comment>
<feature type="signal peptide" evidence="3">
    <location>
        <begin position="1"/>
        <end position="23"/>
    </location>
</feature>
<feature type="chain" id="PRO_5013204977" evidence="3">
    <location>
        <begin position="24"/>
        <end position="388"/>
    </location>
</feature>
<evidence type="ECO:0000256" key="1">
    <source>
        <dbReference type="ARBA" id="ARBA00010062"/>
    </source>
</evidence>
<dbReference type="InterPro" id="IPR051010">
    <property type="entry name" value="BCAA_transport"/>
</dbReference>
<protein>
    <submittedName>
        <fullName evidence="5">Amino acid/amide ABC transporter substrate-binding protein, HAAT family (TC 3.A.1.4.-)</fullName>
    </submittedName>
</protein>
<dbReference type="Pfam" id="PF13458">
    <property type="entry name" value="Peripla_BP_6"/>
    <property type="match status" value="1"/>
</dbReference>
<organism evidence="5 6">
    <name type="scientific">Treponema porcinum</name>
    <dbReference type="NCBI Taxonomy" id="261392"/>
    <lineage>
        <taxon>Bacteria</taxon>
        <taxon>Pseudomonadati</taxon>
        <taxon>Spirochaetota</taxon>
        <taxon>Spirochaetia</taxon>
        <taxon>Spirochaetales</taxon>
        <taxon>Treponemataceae</taxon>
        <taxon>Treponema</taxon>
    </lineage>
</organism>
<feature type="domain" description="Leucine-binding protein" evidence="4">
    <location>
        <begin position="29"/>
        <end position="378"/>
    </location>
</feature>
<sequence>MKALKNLVTVGLIAGIAATSAFSAPKQKTIKLGFNIPLTGDSPKVGESAKFAGEIIKNEINEAGGLDVKGTKYKLEFIYVDNELKADSAINVANKLIDIDKVLASIGPEGSGRAIPAGEVYNDAKVPMITPWATNPAATKDRPFCFRACFLDPFQAPVAAKFASEQFKAKKVAIIYNLEDDYSKTLAELFRDEWNAKYGSTVVFESFGQKDQDFSVQLTKVVNSDADFLYLPCYYNFVGLLTSQAKDLGWKKPVMGSDSWGSADLFPLSKGAVVGDFFTTHYAAKGATGKTKEFIDKYKKAYGYVPDDVAALTYDATYIVLQAIQDAGLTGNLKKDRIAIKDAMGKISSFAGVTGNMKFTPDGDPVKEAVVVQVTKDGEFEFVKSLQP</sequence>
<dbReference type="STRING" id="261392.SAMN02745149_00072"/>
<dbReference type="SUPFAM" id="SSF53822">
    <property type="entry name" value="Periplasmic binding protein-like I"/>
    <property type="match status" value="1"/>
</dbReference>
<evidence type="ECO:0000259" key="4">
    <source>
        <dbReference type="Pfam" id="PF13458"/>
    </source>
</evidence>
<dbReference type="Gene3D" id="3.40.50.2300">
    <property type="match status" value="2"/>
</dbReference>
<accession>A0A1T4JHC2</accession>
<dbReference type="GeneID" id="78315395"/>
<name>A0A1T4JHC2_TREPO</name>
<keyword evidence="2 3" id="KW-0732">Signal</keyword>
<gene>
    <name evidence="5" type="ORF">SAMN02745149_00072</name>
</gene>
<keyword evidence="6" id="KW-1185">Reference proteome</keyword>
<dbReference type="RefSeq" id="WP_078931996.1">
    <property type="nucleotide sequence ID" value="NZ_FUWG01000002.1"/>
</dbReference>
<dbReference type="InterPro" id="IPR028082">
    <property type="entry name" value="Peripla_BP_I"/>
</dbReference>
<dbReference type="PANTHER" id="PTHR30483:SF6">
    <property type="entry name" value="PERIPLASMIC BINDING PROTEIN OF ABC TRANSPORTER FOR NATURAL AMINO ACIDS"/>
    <property type="match status" value="1"/>
</dbReference>
<dbReference type="EMBL" id="FUWG01000002">
    <property type="protein sequence ID" value="SJZ29570.1"/>
    <property type="molecule type" value="Genomic_DNA"/>
</dbReference>
<dbReference type="CDD" id="cd06347">
    <property type="entry name" value="PBP1_ABC_LivK_ligand_binding-like"/>
    <property type="match status" value="1"/>
</dbReference>